<feature type="region of interest" description="Disordered" evidence="1">
    <location>
        <begin position="1"/>
        <end position="79"/>
    </location>
</feature>
<gene>
    <name evidence="2" type="ORF">JG688_00007600</name>
</gene>
<evidence type="ECO:0000256" key="1">
    <source>
        <dbReference type="SAM" id="MobiDB-lite"/>
    </source>
</evidence>
<feature type="compositionally biased region" description="Basic residues" evidence="1">
    <location>
        <begin position="1"/>
        <end position="11"/>
    </location>
</feature>
<accession>A0A8J5IVA2</accession>
<proteinExistence type="predicted"/>
<reference evidence="2" key="1">
    <citation type="submission" date="2021-01" db="EMBL/GenBank/DDBJ databases">
        <title>Phytophthora aleatoria, a newly-described species from Pinus radiata is distinct from Phytophthora cactorum isolates based on comparative genomics.</title>
        <authorList>
            <person name="Mcdougal R."/>
            <person name="Panda P."/>
            <person name="Williams N."/>
            <person name="Studholme D.J."/>
        </authorList>
    </citation>
    <scope>NUCLEOTIDE SEQUENCE</scope>
    <source>
        <strain evidence="2">NZFS 4037</strain>
    </source>
</reference>
<dbReference type="Proteomes" id="UP000709295">
    <property type="component" value="Unassembled WGS sequence"/>
</dbReference>
<evidence type="ECO:0000313" key="2">
    <source>
        <dbReference type="EMBL" id="KAG6964679.1"/>
    </source>
</evidence>
<dbReference type="EMBL" id="JAENGY010000370">
    <property type="protein sequence ID" value="KAG6964679.1"/>
    <property type="molecule type" value="Genomic_DNA"/>
</dbReference>
<evidence type="ECO:0000313" key="3">
    <source>
        <dbReference type="Proteomes" id="UP000709295"/>
    </source>
</evidence>
<feature type="compositionally biased region" description="Polar residues" evidence="1">
    <location>
        <begin position="70"/>
        <end position="79"/>
    </location>
</feature>
<comment type="caution">
    <text evidence="2">The sequence shown here is derived from an EMBL/GenBank/DDBJ whole genome shotgun (WGS) entry which is preliminary data.</text>
</comment>
<organism evidence="2 3">
    <name type="scientific">Phytophthora aleatoria</name>
    <dbReference type="NCBI Taxonomy" id="2496075"/>
    <lineage>
        <taxon>Eukaryota</taxon>
        <taxon>Sar</taxon>
        <taxon>Stramenopiles</taxon>
        <taxon>Oomycota</taxon>
        <taxon>Peronosporomycetes</taxon>
        <taxon>Peronosporales</taxon>
        <taxon>Peronosporaceae</taxon>
        <taxon>Phytophthora</taxon>
    </lineage>
</organism>
<dbReference type="AlphaFoldDB" id="A0A8J5IVA2"/>
<name>A0A8J5IVA2_9STRA</name>
<keyword evidence="3" id="KW-1185">Reference proteome</keyword>
<sequence length="79" mass="9582">MEIPQSKKRRAHQEGAWRQRRPRRRYRPLRRRKPRTRRKTTQPRSARRRRQPQEPEASAAVVDIEPCNARASTRTKTLN</sequence>
<protein>
    <submittedName>
        <fullName evidence="2">Uncharacterized protein</fullName>
    </submittedName>
</protein>
<feature type="compositionally biased region" description="Basic residues" evidence="1">
    <location>
        <begin position="18"/>
        <end position="50"/>
    </location>
</feature>